<accession>A0AAV5ETR9</accession>
<sequence>MGSLSNKERARRALDAMKALGFSKKEAAPVLKSLLNIFDNSWEPIEDESYRALADAILDTRDRSQNNEEEGQGHHRHSTSAVPPLPDEDYNSFPTPLAMIGSSCDLDCETDKTRIKRPSVDPRPPPYTMEKQDDTIMSISSLGASPESNRLQIRPSTRSHQSMEDGMPSSIPAHKKARQMMDEDFQHAVFLKEPKPEPDMEATTTTTTTKPFYPKQVGASTQHRITSPDELAIQYNVSLPSCQNDQVGISSHPLNISSSSGAAHPLALLPPDQYTSKISGSKGRTVECCRTRASSSSFEEPMNTRMKQSQEQENDLGHIAAMQKSGTGSSVKSTLEAPSLLTVVASSTTGEVKLSIKCSMDPSNFHMPDLEAVFKTVEDKYKMGSYCTGEDDIKADAVDNGRNGQTGSMMHNALFMESIACMNSGSEKAQPVEESLVMEASESGLPNTTVTQQPHLALSLLRPIHDVSDISKGEEKCGNRVVQRGITCNLQCPDITDTGSLNCCYFLILLTQVFFTQEGKGWGLRTLDELPKGAFVCEYVGELLTGTELHERTSQNMHHGRYMYPVLLDANWGSDAVLKDEEALCLDATFYGNVGRFINHRCCDANLVEIPVELETPDRHYYRVAFFTTKKVEAFEELTWDYGIDFDDDKHPVKAFDECLCGSRYCRGRKHRRKRGTAGTNKALFAK</sequence>
<dbReference type="PANTHER" id="PTHR46450:SF24">
    <property type="entry name" value="HISTONE-LYSINE N-METHYLTRANSFERASE SUVR4"/>
    <property type="match status" value="1"/>
</dbReference>
<dbReference type="GO" id="GO:0006310">
    <property type="term" value="P:DNA recombination"/>
    <property type="evidence" value="ECO:0007669"/>
    <property type="project" value="InterPro"/>
</dbReference>
<dbReference type="CDD" id="cd14332">
    <property type="entry name" value="UBA_RuvA_C"/>
    <property type="match status" value="1"/>
</dbReference>
<dbReference type="SMART" id="SM00317">
    <property type="entry name" value="SET"/>
    <property type="match status" value="1"/>
</dbReference>
<dbReference type="InterPro" id="IPR046341">
    <property type="entry name" value="SET_dom_sf"/>
</dbReference>
<dbReference type="AlphaFoldDB" id="A0AAV5ETR9"/>
<reference evidence="3" key="1">
    <citation type="journal article" date="2018" name="DNA Res.">
        <title>Multiple hybrid de novo genome assembly of finger millet, an orphan allotetraploid crop.</title>
        <authorList>
            <person name="Hatakeyama M."/>
            <person name="Aluri S."/>
            <person name="Balachadran M.T."/>
            <person name="Sivarajan S.R."/>
            <person name="Patrignani A."/>
            <person name="Gruter S."/>
            <person name="Poveda L."/>
            <person name="Shimizu-Inatsugi R."/>
            <person name="Baeten J."/>
            <person name="Francoijs K.J."/>
            <person name="Nataraja K.N."/>
            <person name="Reddy Y.A.N."/>
            <person name="Phadnis S."/>
            <person name="Ravikumar R.L."/>
            <person name="Schlapbach R."/>
            <person name="Sreeman S.M."/>
            <person name="Shimizu K.K."/>
        </authorList>
    </citation>
    <scope>NUCLEOTIDE SEQUENCE</scope>
</reference>
<dbReference type="InterPro" id="IPR011114">
    <property type="entry name" value="RuvA_C"/>
</dbReference>
<dbReference type="GO" id="GO:0009379">
    <property type="term" value="C:Holliday junction helicase complex"/>
    <property type="evidence" value="ECO:0007669"/>
    <property type="project" value="InterPro"/>
</dbReference>
<dbReference type="GO" id="GO:0009378">
    <property type="term" value="F:four-way junction helicase activity"/>
    <property type="evidence" value="ECO:0007669"/>
    <property type="project" value="InterPro"/>
</dbReference>
<evidence type="ECO:0000256" key="1">
    <source>
        <dbReference type="SAM" id="MobiDB-lite"/>
    </source>
</evidence>
<dbReference type="Proteomes" id="UP001054889">
    <property type="component" value="Unassembled WGS sequence"/>
</dbReference>
<dbReference type="Gene3D" id="2.170.270.10">
    <property type="entry name" value="SET domain"/>
    <property type="match status" value="1"/>
</dbReference>
<dbReference type="SUPFAM" id="SSF82199">
    <property type="entry name" value="SET domain"/>
    <property type="match status" value="1"/>
</dbReference>
<dbReference type="GO" id="GO:0005524">
    <property type="term" value="F:ATP binding"/>
    <property type="evidence" value="ECO:0007669"/>
    <property type="project" value="InterPro"/>
</dbReference>
<protein>
    <recommendedName>
        <fullName evidence="2">SET domain-containing protein</fullName>
    </recommendedName>
</protein>
<feature type="domain" description="SET" evidence="2">
    <location>
        <begin position="509"/>
        <end position="643"/>
    </location>
</feature>
<dbReference type="InterPro" id="IPR018848">
    <property type="entry name" value="WIYLD_domain"/>
</dbReference>
<dbReference type="Pfam" id="PF10440">
    <property type="entry name" value="WIYLD"/>
    <property type="match status" value="1"/>
</dbReference>
<gene>
    <name evidence="3" type="primary">gb13788</name>
    <name evidence="3" type="ORF">PR202_gb13788</name>
</gene>
<dbReference type="Gene3D" id="1.10.8.850">
    <property type="entry name" value="Histone-lysine N methyltransferase , C-terminal domain-like"/>
    <property type="match status" value="1"/>
</dbReference>
<evidence type="ECO:0000313" key="4">
    <source>
        <dbReference type="Proteomes" id="UP001054889"/>
    </source>
</evidence>
<evidence type="ECO:0000259" key="2">
    <source>
        <dbReference type="PROSITE" id="PS50280"/>
    </source>
</evidence>
<name>A0AAV5ETR9_ELECO</name>
<reference evidence="3" key="2">
    <citation type="submission" date="2021-12" db="EMBL/GenBank/DDBJ databases">
        <title>Resequencing data analysis of finger millet.</title>
        <authorList>
            <person name="Hatakeyama M."/>
            <person name="Aluri S."/>
            <person name="Balachadran M.T."/>
            <person name="Sivarajan S.R."/>
            <person name="Poveda L."/>
            <person name="Shimizu-Inatsugi R."/>
            <person name="Schlapbach R."/>
            <person name="Sreeman S.M."/>
            <person name="Shimizu K.K."/>
        </authorList>
    </citation>
    <scope>NUCLEOTIDE SEQUENCE</scope>
</reference>
<evidence type="ECO:0000313" key="3">
    <source>
        <dbReference type="EMBL" id="GJN25902.1"/>
    </source>
</evidence>
<dbReference type="InterPro" id="IPR001214">
    <property type="entry name" value="SET_dom"/>
</dbReference>
<dbReference type="PROSITE" id="PS50280">
    <property type="entry name" value="SET"/>
    <property type="match status" value="1"/>
</dbReference>
<proteinExistence type="predicted"/>
<keyword evidence="4" id="KW-1185">Reference proteome</keyword>
<organism evidence="3 4">
    <name type="scientific">Eleusine coracana subsp. coracana</name>
    <dbReference type="NCBI Taxonomy" id="191504"/>
    <lineage>
        <taxon>Eukaryota</taxon>
        <taxon>Viridiplantae</taxon>
        <taxon>Streptophyta</taxon>
        <taxon>Embryophyta</taxon>
        <taxon>Tracheophyta</taxon>
        <taxon>Spermatophyta</taxon>
        <taxon>Magnoliopsida</taxon>
        <taxon>Liliopsida</taxon>
        <taxon>Poales</taxon>
        <taxon>Poaceae</taxon>
        <taxon>PACMAD clade</taxon>
        <taxon>Chloridoideae</taxon>
        <taxon>Cynodonteae</taxon>
        <taxon>Eleusininae</taxon>
        <taxon>Eleusine</taxon>
    </lineage>
</organism>
<dbReference type="EMBL" id="BQKI01000079">
    <property type="protein sequence ID" value="GJN25902.1"/>
    <property type="molecule type" value="Genomic_DNA"/>
</dbReference>
<feature type="region of interest" description="Disordered" evidence="1">
    <location>
        <begin position="64"/>
        <end position="88"/>
    </location>
</feature>
<dbReference type="PANTHER" id="PTHR46450">
    <property type="entry name" value="INACTIVE HISTONE-LYSINE N-METHYLTRANSFERASE SUVR1-RELATED"/>
    <property type="match status" value="1"/>
</dbReference>
<dbReference type="GO" id="GO:0006281">
    <property type="term" value="P:DNA repair"/>
    <property type="evidence" value="ECO:0007669"/>
    <property type="project" value="InterPro"/>
</dbReference>
<dbReference type="Pfam" id="PF00856">
    <property type="entry name" value="SET"/>
    <property type="match status" value="1"/>
</dbReference>
<comment type="caution">
    <text evidence="3">The sequence shown here is derived from an EMBL/GenBank/DDBJ whole genome shotgun (WGS) entry which is preliminary data.</text>
</comment>
<dbReference type="InterPro" id="IPR043017">
    <property type="entry name" value="WIYLD_dom_sf"/>
</dbReference>